<accession>A0A9D1ITQ7</accession>
<proteinExistence type="predicted"/>
<dbReference type="EMBL" id="DVMR01000030">
    <property type="protein sequence ID" value="HIU43188.1"/>
    <property type="molecule type" value="Genomic_DNA"/>
</dbReference>
<comment type="caution">
    <text evidence="1">The sequence shown here is derived from an EMBL/GenBank/DDBJ whole genome shotgun (WGS) entry which is preliminary data.</text>
</comment>
<dbReference type="AlphaFoldDB" id="A0A9D1ITQ7"/>
<protein>
    <submittedName>
        <fullName evidence="1">Uncharacterized protein</fullName>
    </submittedName>
</protein>
<reference evidence="1" key="2">
    <citation type="journal article" date="2021" name="PeerJ">
        <title>Extensive microbial diversity within the chicken gut microbiome revealed by metagenomics and culture.</title>
        <authorList>
            <person name="Gilroy R."/>
            <person name="Ravi A."/>
            <person name="Getino M."/>
            <person name="Pursley I."/>
            <person name="Horton D.L."/>
            <person name="Alikhan N.F."/>
            <person name="Baker D."/>
            <person name="Gharbi K."/>
            <person name="Hall N."/>
            <person name="Watson M."/>
            <person name="Adriaenssens E.M."/>
            <person name="Foster-Nyarko E."/>
            <person name="Jarju S."/>
            <person name="Secka A."/>
            <person name="Antonio M."/>
            <person name="Oren A."/>
            <person name="Chaudhuri R.R."/>
            <person name="La Ragione R."/>
            <person name="Hildebrand F."/>
            <person name="Pallen M.J."/>
        </authorList>
    </citation>
    <scope>NUCLEOTIDE SEQUENCE</scope>
    <source>
        <strain evidence="1">CHK191-8634</strain>
    </source>
</reference>
<gene>
    <name evidence="1" type="ORF">IAB67_02700</name>
</gene>
<dbReference type="Proteomes" id="UP000824073">
    <property type="component" value="Unassembled WGS sequence"/>
</dbReference>
<sequence>MRYQTELIEQITPENVTEKINEKIAEMEQESCFLVTMSFWGTDRAVLVFKKGLKGSLL</sequence>
<evidence type="ECO:0000313" key="2">
    <source>
        <dbReference type="Proteomes" id="UP000824073"/>
    </source>
</evidence>
<name>A0A9D1ITQ7_9CLOT</name>
<organism evidence="1 2">
    <name type="scientific">Candidatus Ventrousia excrementavium</name>
    <dbReference type="NCBI Taxonomy" id="2840961"/>
    <lineage>
        <taxon>Bacteria</taxon>
        <taxon>Bacillati</taxon>
        <taxon>Bacillota</taxon>
        <taxon>Clostridia</taxon>
        <taxon>Eubacteriales</taxon>
        <taxon>Clostridiaceae</taxon>
        <taxon>Clostridiaceae incertae sedis</taxon>
        <taxon>Candidatus Ventrousia</taxon>
    </lineage>
</organism>
<evidence type="ECO:0000313" key="1">
    <source>
        <dbReference type="EMBL" id="HIU43188.1"/>
    </source>
</evidence>
<reference evidence="1" key="1">
    <citation type="submission" date="2020-10" db="EMBL/GenBank/DDBJ databases">
        <authorList>
            <person name="Gilroy R."/>
        </authorList>
    </citation>
    <scope>NUCLEOTIDE SEQUENCE</scope>
    <source>
        <strain evidence="1">CHK191-8634</strain>
    </source>
</reference>